<dbReference type="InterPro" id="IPR002939">
    <property type="entry name" value="DnaJ_C"/>
</dbReference>
<dbReference type="InterPro" id="IPR018253">
    <property type="entry name" value="DnaJ_domain_CS"/>
</dbReference>
<name>A0A2V0PHE5_9CHLO</name>
<dbReference type="PANTHER" id="PTHR24078">
    <property type="entry name" value="DNAJ HOMOLOG SUBFAMILY C MEMBER"/>
    <property type="match status" value="1"/>
</dbReference>
<evidence type="ECO:0000256" key="2">
    <source>
        <dbReference type="SAM" id="MobiDB-lite"/>
    </source>
</evidence>
<dbReference type="GO" id="GO:0006457">
    <property type="term" value="P:protein folding"/>
    <property type="evidence" value="ECO:0007669"/>
    <property type="project" value="InterPro"/>
</dbReference>
<reference evidence="4 5" key="1">
    <citation type="journal article" date="2018" name="Sci. Rep.">
        <title>Raphidocelis subcapitata (=Pseudokirchneriella subcapitata) provides an insight into genome evolution and environmental adaptations in the Sphaeropleales.</title>
        <authorList>
            <person name="Suzuki S."/>
            <person name="Yamaguchi H."/>
            <person name="Nakajima N."/>
            <person name="Kawachi M."/>
        </authorList>
    </citation>
    <scope>NUCLEOTIDE SEQUENCE [LARGE SCALE GENOMIC DNA]</scope>
    <source>
        <strain evidence="4 5">NIES-35</strain>
    </source>
</reference>
<dbReference type="PROSITE" id="PS00636">
    <property type="entry name" value="DNAJ_1"/>
    <property type="match status" value="1"/>
</dbReference>
<keyword evidence="5" id="KW-1185">Reference proteome</keyword>
<dbReference type="InterPro" id="IPR008971">
    <property type="entry name" value="HSP40/DnaJ_pept-bd"/>
</dbReference>
<dbReference type="SUPFAM" id="SSF49493">
    <property type="entry name" value="HSP40/DnaJ peptide-binding domain"/>
    <property type="match status" value="2"/>
</dbReference>
<evidence type="ECO:0000256" key="1">
    <source>
        <dbReference type="ARBA" id="ARBA00023186"/>
    </source>
</evidence>
<comment type="caution">
    <text evidence="4">The sequence shown here is derived from an EMBL/GenBank/DDBJ whole genome shotgun (WGS) entry which is preliminary data.</text>
</comment>
<organism evidence="4 5">
    <name type="scientific">Raphidocelis subcapitata</name>
    <dbReference type="NCBI Taxonomy" id="307507"/>
    <lineage>
        <taxon>Eukaryota</taxon>
        <taxon>Viridiplantae</taxon>
        <taxon>Chlorophyta</taxon>
        <taxon>core chlorophytes</taxon>
        <taxon>Chlorophyceae</taxon>
        <taxon>CS clade</taxon>
        <taxon>Sphaeropleales</taxon>
        <taxon>Selenastraceae</taxon>
        <taxon>Raphidocelis</taxon>
    </lineage>
</organism>
<dbReference type="InterPro" id="IPR051339">
    <property type="entry name" value="DnaJ_subfamily_B"/>
</dbReference>
<dbReference type="InterPro" id="IPR036869">
    <property type="entry name" value="J_dom_sf"/>
</dbReference>
<evidence type="ECO:0000259" key="3">
    <source>
        <dbReference type="PROSITE" id="PS50076"/>
    </source>
</evidence>
<dbReference type="FunFam" id="2.60.260.20:FF:000015">
    <property type="entry name" value="Heat shock protein 40"/>
    <property type="match status" value="1"/>
</dbReference>
<dbReference type="FunCoup" id="A0A2V0PHE5">
    <property type="interactions" value="1505"/>
</dbReference>
<dbReference type="GO" id="GO:0005829">
    <property type="term" value="C:cytosol"/>
    <property type="evidence" value="ECO:0007669"/>
    <property type="project" value="TreeGrafter"/>
</dbReference>
<dbReference type="Pfam" id="PF00226">
    <property type="entry name" value="DnaJ"/>
    <property type="match status" value="1"/>
</dbReference>
<evidence type="ECO:0000313" key="4">
    <source>
        <dbReference type="EMBL" id="GBF97350.1"/>
    </source>
</evidence>
<dbReference type="AlphaFoldDB" id="A0A2V0PHE5"/>
<dbReference type="OrthoDB" id="550424at2759"/>
<keyword evidence="1" id="KW-0143">Chaperone</keyword>
<dbReference type="EMBL" id="BDRX01000097">
    <property type="protein sequence ID" value="GBF97350.1"/>
    <property type="molecule type" value="Genomic_DNA"/>
</dbReference>
<dbReference type="PANTHER" id="PTHR24078:SF562">
    <property type="entry name" value="DNAJ DOMAIN CONTAINING PROTEIN"/>
    <property type="match status" value="1"/>
</dbReference>
<protein>
    <recommendedName>
        <fullName evidence="3">J domain-containing protein</fullName>
    </recommendedName>
</protein>
<dbReference type="STRING" id="307507.A0A2V0PHE5"/>
<sequence>MGKDYYKILGVERTADDDALKKAYRKLAVKHHPDKNPDNQAEAAEKFKEVAEAYDVLSDPQKRQIFDTYGEEGLKGGVPPEAAAGAGTGAAPGGPSFRYSGVDPEAAQHIFESLFGGGGGGGLGGLFGGLGGMGGMGGGGGADGRGGPRRRVHVFSSGPRGAASMFGPSSGAPGTPPSPGVMFGMSDSDEEGPFGGGGFGSWSAAGGGPMGRGAGAGAPAGPEAQQVPLKVSLEDLYKGCTKKLKVTRHVYDEPSGKPANVSEVVEVCVRPGWKKGTKITFAGKGDERPGRPPADLQFVVEEVPHARFKRDGNDLHTTVKVPLITALCGGDAAVETLDGRRLTIPLPNPMTSHATRTIAGEGMPISKEPGKKGNLVVSIDVAYPRQLTPQQKEQLKGILPATV</sequence>
<feature type="region of interest" description="Disordered" evidence="2">
    <location>
        <begin position="158"/>
        <end position="223"/>
    </location>
</feature>
<accession>A0A2V0PHE5</accession>
<dbReference type="CDD" id="cd06257">
    <property type="entry name" value="DnaJ"/>
    <property type="match status" value="1"/>
</dbReference>
<gene>
    <name evidence="4" type="ORF">Rsub_10997</name>
</gene>
<dbReference type="SUPFAM" id="SSF46565">
    <property type="entry name" value="Chaperone J-domain"/>
    <property type="match status" value="1"/>
</dbReference>
<dbReference type="FunFam" id="1.10.287.110:FF:000072">
    <property type="entry name" value="DnaJ family protein"/>
    <property type="match status" value="1"/>
</dbReference>
<dbReference type="SMART" id="SM00271">
    <property type="entry name" value="DnaJ"/>
    <property type="match status" value="1"/>
</dbReference>
<feature type="compositionally biased region" description="Gly residues" evidence="2">
    <location>
        <begin position="193"/>
        <end position="218"/>
    </location>
</feature>
<evidence type="ECO:0000313" key="5">
    <source>
        <dbReference type="Proteomes" id="UP000247498"/>
    </source>
</evidence>
<dbReference type="GO" id="GO:0051087">
    <property type="term" value="F:protein-folding chaperone binding"/>
    <property type="evidence" value="ECO:0007669"/>
    <property type="project" value="TreeGrafter"/>
</dbReference>
<dbReference type="InParanoid" id="A0A2V0PHE5"/>
<dbReference type="PROSITE" id="PS50076">
    <property type="entry name" value="DNAJ_2"/>
    <property type="match status" value="1"/>
</dbReference>
<dbReference type="PRINTS" id="PR00625">
    <property type="entry name" value="JDOMAIN"/>
</dbReference>
<dbReference type="InterPro" id="IPR001623">
    <property type="entry name" value="DnaJ_domain"/>
</dbReference>
<dbReference type="GO" id="GO:0051082">
    <property type="term" value="F:unfolded protein binding"/>
    <property type="evidence" value="ECO:0007669"/>
    <property type="project" value="InterPro"/>
</dbReference>
<dbReference type="FunFam" id="2.60.260.20:FF:000013">
    <property type="entry name" value="DnaJ subfamily B member 11"/>
    <property type="match status" value="1"/>
</dbReference>
<dbReference type="Proteomes" id="UP000247498">
    <property type="component" value="Unassembled WGS sequence"/>
</dbReference>
<feature type="domain" description="J" evidence="3">
    <location>
        <begin position="4"/>
        <end position="70"/>
    </location>
</feature>
<dbReference type="Pfam" id="PF01556">
    <property type="entry name" value="DnaJ_C"/>
    <property type="match status" value="1"/>
</dbReference>
<proteinExistence type="predicted"/>
<dbReference type="CDD" id="cd10747">
    <property type="entry name" value="DnaJ_C"/>
    <property type="match status" value="1"/>
</dbReference>
<dbReference type="Gene3D" id="2.60.260.20">
    <property type="entry name" value="Urease metallochaperone UreE, N-terminal domain"/>
    <property type="match status" value="2"/>
</dbReference>
<dbReference type="Gene3D" id="1.10.287.110">
    <property type="entry name" value="DnaJ domain"/>
    <property type="match status" value="1"/>
</dbReference>